<dbReference type="InterPro" id="IPR051685">
    <property type="entry name" value="Ycf3/AcsC/BcsC/TPR_MFPF"/>
</dbReference>
<organism evidence="4 5">
    <name type="scientific">Candidatus Scalindua rubra</name>
    <dbReference type="NCBI Taxonomy" id="1872076"/>
    <lineage>
        <taxon>Bacteria</taxon>
        <taxon>Pseudomonadati</taxon>
        <taxon>Planctomycetota</taxon>
        <taxon>Candidatus Brocadiia</taxon>
        <taxon>Candidatus Brocadiales</taxon>
        <taxon>Candidatus Scalinduaceae</taxon>
        <taxon>Candidatus Scalindua</taxon>
    </lineage>
</organism>
<sequence>MPYTRGRFHLKRDYKPPLGLVKKSPKEKDSDVSTDISVRLRLSTLYSKIGLLLARQYKYDQALEGINRALKLNPDNIDAYCTKASILCAKEEYEESIKLCKRALRINKHMAETWIILGNNYKMLAVDEELKGNQDKVREYHELAKDYWGEGKSINPNIIIPFFDE</sequence>
<dbReference type="PROSITE" id="PS50293">
    <property type="entry name" value="TPR_REGION"/>
    <property type="match status" value="1"/>
</dbReference>
<reference evidence="4 5" key="1">
    <citation type="submission" date="2016-07" db="EMBL/GenBank/DDBJ databases">
        <title>Draft genome of Scalindua rubra, obtained from a brine-seawater interface in the Red Sea, sheds light on salt adaptation in anammox bacteria.</title>
        <authorList>
            <person name="Speth D.R."/>
            <person name="Lagkouvardos I."/>
            <person name="Wang Y."/>
            <person name="Qian P.-Y."/>
            <person name="Dutilh B.E."/>
            <person name="Jetten M.S."/>
        </authorList>
    </citation>
    <scope>NUCLEOTIDE SEQUENCE [LARGE SCALE GENOMIC DNA]</scope>
    <source>
        <strain evidence="4">BSI-1</strain>
    </source>
</reference>
<keyword evidence="2 3" id="KW-0802">TPR repeat</keyword>
<dbReference type="AlphaFoldDB" id="A0A1E3XD15"/>
<proteinExistence type="predicted"/>
<evidence type="ECO:0000256" key="1">
    <source>
        <dbReference type="ARBA" id="ARBA00022737"/>
    </source>
</evidence>
<name>A0A1E3XD15_9BACT</name>
<evidence type="ECO:0000256" key="3">
    <source>
        <dbReference type="PROSITE-ProRule" id="PRU00339"/>
    </source>
</evidence>
<evidence type="ECO:0000256" key="2">
    <source>
        <dbReference type="ARBA" id="ARBA00022803"/>
    </source>
</evidence>
<dbReference type="Proteomes" id="UP000094056">
    <property type="component" value="Unassembled WGS sequence"/>
</dbReference>
<dbReference type="Pfam" id="PF13431">
    <property type="entry name" value="TPR_17"/>
    <property type="match status" value="1"/>
</dbReference>
<dbReference type="PANTHER" id="PTHR44943">
    <property type="entry name" value="CELLULOSE SYNTHASE OPERON PROTEIN C"/>
    <property type="match status" value="1"/>
</dbReference>
<accession>A0A1E3XD15</accession>
<dbReference type="PROSITE" id="PS50005">
    <property type="entry name" value="TPR"/>
    <property type="match status" value="1"/>
</dbReference>
<dbReference type="InterPro" id="IPR019734">
    <property type="entry name" value="TPR_rpt"/>
</dbReference>
<evidence type="ECO:0000313" key="5">
    <source>
        <dbReference type="Proteomes" id="UP000094056"/>
    </source>
</evidence>
<gene>
    <name evidence="4" type="ORF">SCARUB_01355</name>
</gene>
<feature type="repeat" description="TPR" evidence="3">
    <location>
        <begin position="43"/>
        <end position="76"/>
    </location>
</feature>
<dbReference type="SUPFAM" id="SSF48452">
    <property type="entry name" value="TPR-like"/>
    <property type="match status" value="1"/>
</dbReference>
<dbReference type="SMART" id="SM00028">
    <property type="entry name" value="TPR"/>
    <property type="match status" value="2"/>
</dbReference>
<keyword evidence="1" id="KW-0677">Repeat</keyword>
<dbReference type="InterPro" id="IPR011990">
    <property type="entry name" value="TPR-like_helical_dom_sf"/>
</dbReference>
<comment type="caution">
    <text evidence="4">The sequence shown here is derived from an EMBL/GenBank/DDBJ whole genome shotgun (WGS) entry which is preliminary data.</text>
</comment>
<dbReference type="EMBL" id="MAYW01000026">
    <property type="protein sequence ID" value="ODS33531.1"/>
    <property type="molecule type" value="Genomic_DNA"/>
</dbReference>
<dbReference type="PANTHER" id="PTHR44943:SF8">
    <property type="entry name" value="TPR REPEAT-CONTAINING PROTEIN MJ0263"/>
    <property type="match status" value="1"/>
</dbReference>
<dbReference type="Gene3D" id="1.25.40.10">
    <property type="entry name" value="Tetratricopeptide repeat domain"/>
    <property type="match status" value="1"/>
</dbReference>
<protein>
    <submittedName>
        <fullName evidence="4">TPR repeat protein</fullName>
    </submittedName>
</protein>
<evidence type="ECO:0000313" key="4">
    <source>
        <dbReference type="EMBL" id="ODS33531.1"/>
    </source>
</evidence>